<comment type="caution">
    <text evidence="2">The sequence shown here is derived from an EMBL/GenBank/DDBJ whole genome shotgun (WGS) entry which is preliminary data.</text>
</comment>
<dbReference type="PANTHER" id="PTHR30535">
    <property type="entry name" value="VITAMIN B12-BINDING PROTEIN"/>
    <property type="match status" value="1"/>
</dbReference>
<sequence>MSVPRRIACLSTEAVDTLYRLGAQHHIAGISGYTVYPPEARQEKPKISGFTSMKLDKILAVQPDLVIGFSDLQRPLLDECERAGLATLWFNHRDLAGIHAMVLRLGDLVEKEVAAKALCEQLQACQDGIAAAAALLPRRPRVLFEEWDDPIICGIGWVSEIIELAGGIDIFADKARAGLARDRIVSAEDILARRPELILGSWCGKRFVPDKVLARPGFAELGARLLEIKSADILAPGPMAIERGAVQVLAAIQAFVSDSSIPICKT</sequence>
<dbReference type="InterPro" id="IPR002491">
    <property type="entry name" value="ABC_transptr_periplasmic_BD"/>
</dbReference>
<evidence type="ECO:0000259" key="1">
    <source>
        <dbReference type="PROSITE" id="PS50983"/>
    </source>
</evidence>
<keyword evidence="3" id="KW-1185">Reference proteome</keyword>
<dbReference type="PROSITE" id="PS50983">
    <property type="entry name" value="FE_B12_PBP"/>
    <property type="match status" value="1"/>
</dbReference>
<organism evidence="2 3">
    <name type="scientific">Roseateles albus</name>
    <dbReference type="NCBI Taxonomy" id="2987525"/>
    <lineage>
        <taxon>Bacteria</taxon>
        <taxon>Pseudomonadati</taxon>
        <taxon>Pseudomonadota</taxon>
        <taxon>Betaproteobacteria</taxon>
        <taxon>Burkholderiales</taxon>
        <taxon>Sphaerotilaceae</taxon>
        <taxon>Roseateles</taxon>
    </lineage>
</organism>
<dbReference type="Pfam" id="PF01497">
    <property type="entry name" value="Peripla_BP_2"/>
    <property type="match status" value="1"/>
</dbReference>
<dbReference type="SUPFAM" id="SSF53807">
    <property type="entry name" value="Helical backbone' metal receptor"/>
    <property type="match status" value="1"/>
</dbReference>
<reference evidence="2 3" key="1">
    <citation type="submission" date="2022-10" db="EMBL/GenBank/DDBJ databases">
        <title>Paucibacter sp. hw1 Genome sequencing.</title>
        <authorList>
            <person name="Park S."/>
        </authorList>
    </citation>
    <scope>NUCLEOTIDE SEQUENCE [LARGE SCALE GENOMIC DNA]</scope>
    <source>
        <strain evidence="3">hw1</strain>
    </source>
</reference>
<dbReference type="PANTHER" id="PTHR30535:SF34">
    <property type="entry name" value="MOLYBDATE-BINDING PROTEIN MOLA"/>
    <property type="match status" value="1"/>
</dbReference>
<accession>A0ABT5KCN1</accession>
<dbReference type="EMBL" id="JAQQXT010000004">
    <property type="protein sequence ID" value="MDC8771687.1"/>
    <property type="molecule type" value="Genomic_DNA"/>
</dbReference>
<dbReference type="RefSeq" id="WP_273599977.1">
    <property type="nucleotide sequence ID" value="NZ_JAQQXT010000004.1"/>
</dbReference>
<dbReference type="InterPro" id="IPR050902">
    <property type="entry name" value="ABC_Transporter_SBP"/>
</dbReference>
<name>A0ABT5KCN1_9BURK</name>
<evidence type="ECO:0000313" key="3">
    <source>
        <dbReference type="Proteomes" id="UP001221189"/>
    </source>
</evidence>
<gene>
    <name evidence="2" type="ORF">PRZ03_08915</name>
</gene>
<dbReference type="Proteomes" id="UP001221189">
    <property type="component" value="Unassembled WGS sequence"/>
</dbReference>
<proteinExistence type="predicted"/>
<feature type="domain" description="Fe/B12 periplasmic-binding" evidence="1">
    <location>
        <begin position="6"/>
        <end position="260"/>
    </location>
</feature>
<evidence type="ECO:0000313" key="2">
    <source>
        <dbReference type="EMBL" id="MDC8771687.1"/>
    </source>
</evidence>
<protein>
    <submittedName>
        <fullName evidence="2">ABC transporter substrate-binding protein</fullName>
    </submittedName>
</protein>
<dbReference type="Gene3D" id="3.40.50.1980">
    <property type="entry name" value="Nitrogenase molybdenum iron protein domain"/>
    <property type="match status" value="2"/>
</dbReference>